<dbReference type="SUPFAM" id="SSF48056">
    <property type="entry name" value="Di-copper centre-containing domain"/>
    <property type="match status" value="1"/>
</dbReference>
<dbReference type="Gene3D" id="1.10.1280.10">
    <property type="entry name" value="Di-copper center containing domain from catechol oxidase"/>
    <property type="match status" value="2"/>
</dbReference>
<dbReference type="Pfam" id="PF00264">
    <property type="entry name" value="Tyrosinase"/>
    <property type="match status" value="1"/>
</dbReference>
<dbReference type="GO" id="GO:0042438">
    <property type="term" value="P:melanin biosynthetic process"/>
    <property type="evidence" value="ECO:0007669"/>
    <property type="project" value="UniProtKB-KW"/>
</dbReference>
<feature type="domain" description="Tyrosinase copper-binding" evidence="8">
    <location>
        <begin position="56"/>
        <end position="73"/>
    </location>
</feature>
<dbReference type="InterPro" id="IPR008922">
    <property type="entry name" value="Di-copper_centre_dom_sf"/>
</dbReference>
<gene>
    <name evidence="9" type="ORF">QBC46DRAFT_367680</name>
</gene>
<evidence type="ECO:0000256" key="7">
    <source>
        <dbReference type="ARBA" id="ARBA00048881"/>
    </source>
</evidence>
<reference evidence="10" key="1">
    <citation type="journal article" date="2023" name="Mol. Phylogenet. Evol.">
        <title>Genome-scale phylogeny and comparative genomics of the fungal order Sordariales.</title>
        <authorList>
            <person name="Hensen N."/>
            <person name="Bonometti L."/>
            <person name="Westerberg I."/>
            <person name="Brannstrom I.O."/>
            <person name="Guillou S."/>
            <person name="Cros-Aarteil S."/>
            <person name="Calhoun S."/>
            <person name="Haridas S."/>
            <person name="Kuo A."/>
            <person name="Mondo S."/>
            <person name="Pangilinan J."/>
            <person name="Riley R."/>
            <person name="LaButti K."/>
            <person name="Andreopoulos B."/>
            <person name="Lipzen A."/>
            <person name="Chen C."/>
            <person name="Yan M."/>
            <person name="Daum C."/>
            <person name="Ng V."/>
            <person name="Clum A."/>
            <person name="Steindorff A."/>
            <person name="Ohm R.A."/>
            <person name="Martin F."/>
            <person name="Silar P."/>
            <person name="Natvig D.O."/>
            <person name="Lalanne C."/>
            <person name="Gautier V."/>
            <person name="Ament-Velasquez S.L."/>
            <person name="Kruys A."/>
            <person name="Hutchinson M.I."/>
            <person name="Powell A.J."/>
            <person name="Barry K."/>
            <person name="Miller A.N."/>
            <person name="Grigoriev I.V."/>
            <person name="Debuchy R."/>
            <person name="Gladieux P."/>
            <person name="Hiltunen Thoren M."/>
            <person name="Johannesson H."/>
        </authorList>
    </citation>
    <scope>NUCLEOTIDE SEQUENCE [LARGE SCALE GENOMIC DNA]</scope>
    <source>
        <strain evidence="10">CBS 340.73</strain>
    </source>
</reference>
<proteinExistence type="inferred from homology"/>
<organism evidence="9 10">
    <name type="scientific">Diplogelasinospora grovesii</name>
    <dbReference type="NCBI Taxonomy" id="303347"/>
    <lineage>
        <taxon>Eukaryota</taxon>
        <taxon>Fungi</taxon>
        <taxon>Dikarya</taxon>
        <taxon>Ascomycota</taxon>
        <taxon>Pezizomycotina</taxon>
        <taxon>Sordariomycetes</taxon>
        <taxon>Sordariomycetidae</taxon>
        <taxon>Sordariales</taxon>
        <taxon>Diplogelasinosporaceae</taxon>
        <taxon>Diplogelasinospora</taxon>
    </lineage>
</organism>
<keyword evidence="5" id="KW-0470">Melanin biosynthesis</keyword>
<name>A0AAN6S0I6_9PEZI</name>
<evidence type="ECO:0000256" key="6">
    <source>
        <dbReference type="ARBA" id="ARBA00048233"/>
    </source>
</evidence>
<keyword evidence="3" id="KW-0479">Metal-binding</keyword>
<evidence type="ECO:0000313" key="10">
    <source>
        <dbReference type="Proteomes" id="UP001303473"/>
    </source>
</evidence>
<dbReference type="PANTHER" id="PTHR11474:SF76">
    <property type="entry name" value="SHKT DOMAIN-CONTAINING PROTEIN"/>
    <property type="match status" value="1"/>
</dbReference>
<evidence type="ECO:0000259" key="8">
    <source>
        <dbReference type="PROSITE" id="PS00497"/>
    </source>
</evidence>
<evidence type="ECO:0000313" key="9">
    <source>
        <dbReference type="EMBL" id="KAK3935316.1"/>
    </source>
</evidence>
<evidence type="ECO:0000256" key="3">
    <source>
        <dbReference type="ARBA" id="ARBA00022723"/>
    </source>
</evidence>
<comment type="catalytic activity">
    <reaction evidence="6">
        <text>2 L-dopa + O2 = 2 L-dopaquinone + 2 H2O</text>
        <dbReference type="Rhea" id="RHEA:34287"/>
        <dbReference type="ChEBI" id="CHEBI:15377"/>
        <dbReference type="ChEBI" id="CHEBI:15379"/>
        <dbReference type="ChEBI" id="CHEBI:57504"/>
        <dbReference type="ChEBI" id="CHEBI:57924"/>
        <dbReference type="EC" id="1.14.18.1"/>
    </reaction>
</comment>
<comment type="catalytic activity">
    <reaction evidence="7">
        <text>L-tyrosine + O2 = L-dopaquinone + H2O</text>
        <dbReference type="Rhea" id="RHEA:18117"/>
        <dbReference type="ChEBI" id="CHEBI:15377"/>
        <dbReference type="ChEBI" id="CHEBI:15379"/>
        <dbReference type="ChEBI" id="CHEBI:57924"/>
        <dbReference type="ChEBI" id="CHEBI:58315"/>
        <dbReference type="EC" id="1.14.18.1"/>
    </reaction>
</comment>
<evidence type="ECO:0000256" key="4">
    <source>
        <dbReference type="ARBA" id="ARBA00023008"/>
    </source>
</evidence>
<evidence type="ECO:0000256" key="2">
    <source>
        <dbReference type="ARBA" id="ARBA00011906"/>
    </source>
</evidence>
<sequence length="239" mass="27204">MGKVRMRKDLEHLTVKERDTVVRAFDYLQKLPPDHLNSFFTIAGYYGLPQPQYCNHGNILFPTWHRAYMLRLENALRSAPGCGDFSMPYWNETENSVEGLYFKPEGYETVRYPYSGLVGPEFKDKTIAHNNDVNENTPEQVTQILNENIRTWLTAETFKNHEGKDALAGEADKFRDCLKADNYMVFSNTTSAKASNDKNKGDPAIPSVIAIESPHNAMHLAIGGFDIPKQGDYDKYALR</sequence>
<dbReference type="PRINTS" id="PR00092">
    <property type="entry name" value="TYROSINASE"/>
</dbReference>
<keyword evidence="10" id="KW-1185">Reference proteome</keyword>
<dbReference type="PANTHER" id="PTHR11474">
    <property type="entry name" value="TYROSINASE FAMILY MEMBER"/>
    <property type="match status" value="1"/>
</dbReference>
<dbReference type="InterPro" id="IPR050316">
    <property type="entry name" value="Tyrosinase/Hemocyanin"/>
</dbReference>
<evidence type="ECO:0000256" key="1">
    <source>
        <dbReference type="ARBA" id="ARBA00009928"/>
    </source>
</evidence>
<accession>A0AAN6S0I6</accession>
<comment type="caution">
    <text evidence="9">The sequence shown here is derived from an EMBL/GenBank/DDBJ whole genome shotgun (WGS) entry which is preliminary data.</text>
</comment>
<protein>
    <recommendedName>
        <fullName evidence="2">tyrosinase</fullName>
        <ecNumber evidence="2">1.14.18.1</ecNumber>
    </recommendedName>
</protein>
<comment type="similarity">
    <text evidence="1">Belongs to the tyrosinase family.</text>
</comment>
<evidence type="ECO:0000256" key="5">
    <source>
        <dbReference type="ARBA" id="ARBA00023101"/>
    </source>
</evidence>
<keyword evidence="4" id="KW-0186">Copper</keyword>
<dbReference type="EMBL" id="MU853929">
    <property type="protein sequence ID" value="KAK3935316.1"/>
    <property type="molecule type" value="Genomic_DNA"/>
</dbReference>
<dbReference type="Proteomes" id="UP001303473">
    <property type="component" value="Unassembled WGS sequence"/>
</dbReference>
<dbReference type="EC" id="1.14.18.1" evidence="2"/>
<dbReference type="InterPro" id="IPR002227">
    <property type="entry name" value="Tyrosinase_Cu-bd"/>
</dbReference>
<dbReference type="GO" id="GO:0004503">
    <property type="term" value="F:tyrosinase activity"/>
    <property type="evidence" value="ECO:0007669"/>
    <property type="project" value="UniProtKB-EC"/>
</dbReference>
<dbReference type="GO" id="GO:0046872">
    <property type="term" value="F:metal ion binding"/>
    <property type="evidence" value="ECO:0007669"/>
    <property type="project" value="UniProtKB-KW"/>
</dbReference>
<dbReference type="PROSITE" id="PS00497">
    <property type="entry name" value="TYROSINASE_1"/>
    <property type="match status" value="1"/>
</dbReference>
<dbReference type="AlphaFoldDB" id="A0AAN6S0I6"/>